<feature type="signal peptide" evidence="2">
    <location>
        <begin position="1"/>
        <end position="21"/>
    </location>
</feature>
<reference evidence="3 4" key="1">
    <citation type="submission" date="2019-02" db="EMBL/GenBank/DDBJ databases">
        <title>Deep-cultivation of Planctomycetes and their phenomic and genomic characterization uncovers novel biology.</title>
        <authorList>
            <person name="Wiegand S."/>
            <person name="Jogler M."/>
            <person name="Boedeker C."/>
            <person name="Pinto D."/>
            <person name="Vollmers J."/>
            <person name="Rivas-Marin E."/>
            <person name="Kohn T."/>
            <person name="Peeters S.H."/>
            <person name="Heuer A."/>
            <person name="Rast P."/>
            <person name="Oberbeckmann S."/>
            <person name="Bunk B."/>
            <person name="Jeske O."/>
            <person name="Meyerdierks A."/>
            <person name="Storesund J.E."/>
            <person name="Kallscheuer N."/>
            <person name="Luecker S."/>
            <person name="Lage O.M."/>
            <person name="Pohl T."/>
            <person name="Merkel B.J."/>
            <person name="Hornburger P."/>
            <person name="Mueller R.-W."/>
            <person name="Bruemmer F."/>
            <person name="Labrenz M."/>
            <person name="Spormann A.M."/>
            <person name="Op den Camp H."/>
            <person name="Overmann J."/>
            <person name="Amann R."/>
            <person name="Jetten M.S.M."/>
            <person name="Mascher T."/>
            <person name="Medema M.H."/>
            <person name="Devos D.P."/>
            <person name="Kaster A.-K."/>
            <person name="Ovreas L."/>
            <person name="Rohde M."/>
            <person name="Galperin M.Y."/>
            <person name="Jogler C."/>
        </authorList>
    </citation>
    <scope>NUCLEOTIDE SEQUENCE [LARGE SCALE GENOMIC DNA]</scope>
    <source>
        <strain evidence="3 4">Mal4</strain>
    </source>
</reference>
<feature type="compositionally biased region" description="Polar residues" evidence="1">
    <location>
        <begin position="32"/>
        <end position="41"/>
    </location>
</feature>
<proteinExistence type="predicted"/>
<keyword evidence="2" id="KW-0732">Signal</keyword>
<evidence type="ECO:0000256" key="1">
    <source>
        <dbReference type="SAM" id="MobiDB-lite"/>
    </source>
</evidence>
<dbReference type="Proteomes" id="UP000320496">
    <property type="component" value="Chromosome"/>
</dbReference>
<feature type="chain" id="PRO_5022211082" evidence="2">
    <location>
        <begin position="22"/>
        <end position="130"/>
    </location>
</feature>
<accession>A0A517Z104</accession>
<name>A0A517Z104_9PLAN</name>
<protein>
    <submittedName>
        <fullName evidence="3">Uncharacterized protein</fullName>
    </submittedName>
</protein>
<sequence precursor="true">MSRTTCLLIALVSFAAGQMLSGDSPRAGAQPPSANDTSPQAISRVRKALTGSKWDLGEGDWQQFLSDMKTTNQLNRTGNWVVTDEKTLLTGGRGLDGAVYIWKLDPKLQRAVISKYERVEGFQRKARRVR</sequence>
<evidence type="ECO:0000256" key="2">
    <source>
        <dbReference type="SAM" id="SignalP"/>
    </source>
</evidence>
<evidence type="ECO:0000313" key="3">
    <source>
        <dbReference type="EMBL" id="QDU36158.1"/>
    </source>
</evidence>
<feature type="region of interest" description="Disordered" evidence="1">
    <location>
        <begin position="22"/>
        <end position="41"/>
    </location>
</feature>
<evidence type="ECO:0000313" key="4">
    <source>
        <dbReference type="Proteomes" id="UP000320496"/>
    </source>
</evidence>
<organism evidence="3 4">
    <name type="scientific">Maioricimonas rarisocia</name>
    <dbReference type="NCBI Taxonomy" id="2528026"/>
    <lineage>
        <taxon>Bacteria</taxon>
        <taxon>Pseudomonadati</taxon>
        <taxon>Planctomycetota</taxon>
        <taxon>Planctomycetia</taxon>
        <taxon>Planctomycetales</taxon>
        <taxon>Planctomycetaceae</taxon>
        <taxon>Maioricimonas</taxon>
    </lineage>
</organism>
<keyword evidence="4" id="KW-1185">Reference proteome</keyword>
<dbReference type="EMBL" id="CP036275">
    <property type="protein sequence ID" value="QDU36158.1"/>
    <property type="molecule type" value="Genomic_DNA"/>
</dbReference>
<dbReference type="AlphaFoldDB" id="A0A517Z104"/>
<gene>
    <name evidence="3" type="ORF">Mal4_04410</name>
</gene>
<dbReference type="RefSeq" id="WP_145366852.1">
    <property type="nucleotide sequence ID" value="NZ_CP036275.1"/>
</dbReference>
<dbReference type="KEGG" id="mri:Mal4_04410"/>